<sequence length="460" mass="53314">MEKQIRETSFQDFNINSKLGEGAFSSVYKVVRKSDNNVYALKKVKMNKLTEKEKNNALNEIRILASINNENIIGYKEAFYDEYSQSLCIIQEFADGGDVISLISKQLKKKSFLPEELIWKWATQIIKGLKGLHDLNIMHRDIKSANIFLSKNQSQIKLGDLNVSKVIKKNQLAHTQTGTPYYAAPEIWRDFPYNNKCDIWSLGCVVYEICSLKPPFRAQNMEGLYRKIQKGWFERIPQKYSSDLQNFIEQCLQTKPNNRPNCEQLLNNFGFSKNLQQLQLNQNNQVDYQNPVNIHEQNNLIDTIKVPKNLKQLKQRLPKPSYNGGRTLKTRSNSLEGSILKQNQNCLNYRKPLINFNIKSQNNSKLQQQSGNVMPQIRSRAESLQGNNLKQSSLIKLKDCGGKKQQNINIKKQNTPQINQKKEFTSKNVQKKLYPLIPKPQLFSKQIHDTQNDDKLIFLR</sequence>
<evidence type="ECO:0000256" key="10">
    <source>
        <dbReference type="PROSITE-ProRule" id="PRU10141"/>
    </source>
</evidence>
<keyword evidence="3 11" id="KW-0723">Serine/threonine-protein kinase</keyword>
<name>A0A0V0Q7H0_PSEPJ</name>
<evidence type="ECO:0000313" key="13">
    <source>
        <dbReference type="EMBL" id="KRW98194.1"/>
    </source>
</evidence>
<dbReference type="PANTHER" id="PTHR44899:SF3">
    <property type="entry name" value="SERINE_THREONINE-PROTEIN KINASE NEK1"/>
    <property type="match status" value="1"/>
</dbReference>
<evidence type="ECO:0000256" key="1">
    <source>
        <dbReference type="ARBA" id="ARBA00010886"/>
    </source>
</evidence>
<keyword evidence="14" id="KW-1185">Reference proteome</keyword>
<reference evidence="13 14" key="1">
    <citation type="journal article" date="2015" name="Sci. Rep.">
        <title>Genome of the facultative scuticociliatosis pathogen Pseudocohnilembus persalinus provides insight into its virulence through horizontal gene transfer.</title>
        <authorList>
            <person name="Xiong J."/>
            <person name="Wang G."/>
            <person name="Cheng J."/>
            <person name="Tian M."/>
            <person name="Pan X."/>
            <person name="Warren A."/>
            <person name="Jiang C."/>
            <person name="Yuan D."/>
            <person name="Miao W."/>
        </authorList>
    </citation>
    <scope>NUCLEOTIDE SEQUENCE [LARGE SCALE GENOMIC DNA]</scope>
    <source>
        <strain evidence="13">36N120E</strain>
    </source>
</reference>
<dbReference type="PROSITE" id="PS00107">
    <property type="entry name" value="PROTEIN_KINASE_ATP"/>
    <property type="match status" value="1"/>
</dbReference>
<comment type="similarity">
    <text evidence="1">Belongs to the protein kinase superfamily. NEK Ser/Thr protein kinase family. NIMA subfamily.</text>
</comment>
<evidence type="ECO:0000256" key="3">
    <source>
        <dbReference type="ARBA" id="ARBA00022527"/>
    </source>
</evidence>
<dbReference type="PANTHER" id="PTHR44899">
    <property type="entry name" value="CAMK FAMILY PROTEIN KINASE"/>
    <property type="match status" value="1"/>
</dbReference>
<keyword evidence="5 10" id="KW-0547">Nucleotide-binding</keyword>
<keyword evidence="4" id="KW-0808">Transferase</keyword>
<dbReference type="GO" id="GO:0005524">
    <property type="term" value="F:ATP binding"/>
    <property type="evidence" value="ECO:0007669"/>
    <property type="project" value="UniProtKB-UniRule"/>
</dbReference>
<dbReference type="EC" id="2.7.11.1" evidence="2"/>
<accession>A0A0V0Q7H0</accession>
<evidence type="ECO:0000259" key="12">
    <source>
        <dbReference type="PROSITE" id="PS50011"/>
    </source>
</evidence>
<dbReference type="InterPro" id="IPR017441">
    <property type="entry name" value="Protein_kinase_ATP_BS"/>
</dbReference>
<dbReference type="InterPro" id="IPR000719">
    <property type="entry name" value="Prot_kinase_dom"/>
</dbReference>
<dbReference type="Gene3D" id="3.30.200.20">
    <property type="entry name" value="Phosphorylase Kinase, domain 1"/>
    <property type="match status" value="1"/>
</dbReference>
<dbReference type="FunFam" id="3.30.200.20:FF:000097">
    <property type="entry name" value="Probable serine/threonine-protein kinase nek1"/>
    <property type="match status" value="1"/>
</dbReference>
<comment type="catalytic activity">
    <reaction evidence="8">
        <text>L-threonyl-[protein] + ATP = O-phospho-L-threonyl-[protein] + ADP + H(+)</text>
        <dbReference type="Rhea" id="RHEA:46608"/>
        <dbReference type="Rhea" id="RHEA-COMP:11060"/>
        <dbReference type="Rhea" id="RHEA-COMP:11605"/>
        <dbReference type="ChEBI" id="CHEBI:15378"/>
        <dbReference type="ChEBI" id="CHEBI:30013"/>
        <dbReference type="ChEBI" id="CHEBI:30616"/>
        <dbReference type="ChEBI" id="CHEBI:61977"/>
        <dbReference type="ChEBI" id="CHEBI:456216"/>
        <dbReference type="EC" id="2.7.11.1"/>
    </reaction>
</comment>
<feature type="domain" description="Protein kinase" evidence="12">
    <location>
        <begin position="13"/>
        <end position="271"/>
    </location>
</feature>
<dbReference type="OrthoDB" id="248923at2759"/>
<evidence type="ECO:0000256" key="7">
    <source>
        <dbReference type="ARBA" id="ARBA00022840"/>
    </source>
</evidence>
<evidence type="ECO:0000256" key="11">
    <source>
        <dbReference type="RuleBase" id="RU000304"/>
    </source>
</evidence>
<dbReference type="Proteomes" id="UP000054937">
    <property type="component" value="Unassembled WGS sequence"/>
</dbReference>
<dbReference type="InParanoid" id="A0A0V0Q7H0"/>
<protein>
    <recommendedName>
        <fullName evidence="2">non-specific serine/threonine protein kinase</fullName>
        <ecNumber evidence="2">2.7.11.1</ecNumber>
    </recommendedName>
</protein>
<comment type="caution">
    <text evidence="13">The sequence shown here is derived from an EMBL/GenBank/DDBJ whole genome shotgun (WGS) entry which is preliminary data.</text>
</comment>
<evidence type="ECO:0000256" key="2">
    <source>
        <dbReference type="ARBA" id="ARBA00012513"/>
    </source>
</evidence>
<evidence type="ECO:0000256" key="9">
    <source>
        <dbReference type="ARBA" id="ARBA00048679"/>
    </source>
</evidence>
<dbReference type="SUPFAM" id="SSF56112">
    <property type="entry name" value="Protein kinase-like (PK-like)"/>
    <property type="match status" value="1"/>
</dbReference>
<dbReference type="GO" id="GO:0004674">
    <property type="term" value="F:protein serine/threonine kinase activity"/>
    <property type="evidence" value="ECO:0007669"/>
    <property type="project" value="UniProtKB-KW"/>
</dbReference>
<dbReference type="EMBL" id="LDAU01000266">
    <property type="protein sequence ID" value="KRW98194.1"/>
    <property type="molecule type" value="Genomic_DNA"/>
</dbReference>
<dbReference type="OMA" id="YEEQSQC"/>
<dbReference type="AlphaFoldDB" id="A0A0V0Q7H0"/>
<dbReference type="InterPro" id="IPR011009">
    <property type="entry name" value="Kinase-like_dom_sf"/>
</dbReference>
<evidence type="ECO:0000256" key="8">
    <source>
        <dbReference type="ARBA" id="ARBA00047899"/>
    </source>
</evidence>
<dbReference type="SMART" id="SM00220">
    <property type="entry name" value="S_TKc"/>
    <property type="match status" value="1"/>
</dbReference>
<gene>
    <name evidence="13" type="ORF">PPERSA_03396</name>
</gene>
<proteinExistence type="inferred from homology"/>
<dbReference type="Gene3D" id="1.10.510.10">
    <property type="entry name" value="Transferase(Phosphotransferase) domain 1"/>
    <property type="match status" value="1"/>
</dbReference>
<organism evidence="13 14">
    <name type="scientific">Pseudocohnilembus persalinus</name>
    <name type="common">Ciliate</name>
    <dbReference type="NCBI Taxonomy" id="266149"/>
    <lineage>
        <taxon>Eukaryota</taxon>
        <taxon>Sar</taxon>
        <taxon>Alveolata</taxon>
        <taxon>Ciliophora</taxon>
        <taxon>Intramacronucleata</taxon>
        <taxon>Oligohymenophorea</taxon>
        <taxon>Scuticociliatia</taxon>
        <taxon>Philasterida</taxon>
        <taxon>Pseudocohnilembidae</taxon>
        <taxon>Pseudocohnilembus</taxon>
    </lineage>
</organism>
<dbReference type="PROSITE" id="PS00108">
    <property type="entry name" value="PROTEIN_KINASE_ST"/>
    <property type="match status" value="1"/>
</dbReference>
<comment type="catalytic activity">
    <reaction evidence="9">
        <text>L-seryl-[protein] + ATP = O-phospho-L-seryl-[protein] + ADP + H(+)</text>
        <dbReference type="Rhea" id="RHEA:17989"/>
        <dbReference type="Rhea" id="RHEA-COMP:9863"/>
        <dbReference type="Rhea" id="RHEA-COMP:11604"/>
        <dbReference type="ChEBI" id="CHEBI:15378"/>
        <dbReference type="ChEBI" id="CHEBI:29999"/>
        <dbReference type="ChEBI" id="CHEBI:30616"/>
        <dbReference type="ChEBI" id="CHEBI:83421"/>
        <dbReference type="ChEBI" id="CHEBI:456216"/>
        <dbReference type="EC" id="2.7.11.1"/>
    </reaction>
</comment>
<feature type="binding site" evidence="10">
    <location>
        <position position="42"/>
    </location>
    <ligand>
        <name>ATP</name>
        <dbReference type="ChEBI" id="CHEBI:30616"/>
    </ligand>
</feature>
<keyword evidence="7 10" id="KW-0067">ATP-binding</keyword>
<dbReference type="InterPro" id="IPR051131">
    <property type="entry name" value="NEK_Ser/Thr_kinase_NIMA"/>
</dbReference>
<dbReference type="PROSITE" id="PS50011">
    <property type="entry name" value="PROTEIN_KINASE_DOM"/>
    <property type="match status" value="1"/>
</dbReference>
<keyword evidence="6 13" id="KW-0418">Kinase</keyword>
<dbReference type="InterPro" id="IPR008271">
    <property type="entry name" value="Ser/Thr_kinase_AS"/>
</dbReference>
<evidence type="ECO:0000313" key="14">
    <source>
        <dbReference type="Proteomes" id="UP000054937"/>
    </source>
</evidence>
<evidence type="ECO:0000256" key="4">
    <source>
        <dbReference type="ARBA" id="ARBA00022679"/>
    </source>
</evidence>
<dbReference type="Pfam" id="PF00069">
    <property type="entry name" value="Pkinase"/>
    <property type="match status" value="1"/>
</dbReference>
<evidence type="ECO:0000256" key="5">
    <source>
        <dbReference type="ARBA" id="ARBA00022741"/>
    </source>
</evidence>
<evidence type="ECO:0000256" key="6">
    <source>
        <dbReference type="ARBA" id="ARBA00022777"/>
    </source>
</evidence>